<name>A0A1B1YCL7_THEST</name>
<sequence>MGKTKRKGIVLFTRQMKKDYTILAPTMLPLHFKMIAGILNSYGYRVKVLDTSGKHIIEKGLKYVHNDTCYPALIVIGQLLDALESGKYNPDKTALLLTQTGGGCRASNYVSLLRKAVAKAGFPHIPVISMNFNGLERHPGFKLTVPMIYRMMYAVLYGDLLMTLRNQCRPYEINKGESDALAEKWAERLSDELGRNSRISYKRIKKNYAEIVRDFSKIPRRNEKKIRIGIVGEIYVKFSPIGNNNLEDFLISEGAEPVLPGLLDFCLYCVYNGVVDAKLYGTKRAKAFFCKILYKYLVGKQRDVIRSITENSDFRPMGCFDRTRTLPEGVIGLGTKMGEGWLLTAEMFELAEQGVDGIICTQPFGCLPNHIAGKGMMKPFQMRHPDVNIVAIDYDSGASRINQENRIKLMLTEAKSRAG</sequence>
<dbReference type="RefSeq" id="WP_015358823.1">
    <property type="nucleotide sequence ID" value="NZ_CP014672.1"/>
</dbReference>
<keyword evidence="1" id="KW-0472">Membrane</keyword>
<dbReference type="AlphaFoldDB" id="A0A1B1YCL7"/>
<organism evidence="2 3">
    <name type="scientific">Thermoclostridium stercorarium subsp. thermolacticum DSM 2910</name>
    <dbReference type="NCBI Taxonomy" id="1121336"/>
    <lineage>
        <taxon>Bacteria</taxon>
        <taxon>Bacillati</taxon>
        <taxon>Bacillota</taxon>
        <taxon>Clostridia</taxon>
        <taxon>Eubacteriales</taxon>
        <taxon>Oscillospiraceae</taxon>
        <taxon>Thermoclostridium</taxon>
    </lineage>
</organism>
<accession>A0A1B1YCL7</accession>
<evidence type="ECO:0000313" key="2">
    <source>
        <dbReference type="EMBL" id="ANW98511.1"/>
    </source>
</evidence>
<dbReference type="OrthoDB" id="9802715at2"/>
<proteinExistence type="predicted"/>
<feature type="transmembrane region" description="Helical" evidence="1">
    <location>
        <begin position="20"/>
        <end position="39"/>
    </location>
</feature>
<dbReference type="Proteomes" id="UP000092971">
    <property type="component" value="Chromosome"/>
</dbReference>
<keyword evidence="1" id="KW-1133">Transmembrane helix</keyword>
<protein>
    <submittedName>
        <fullName evidence="2">2-hydroxyglutaryl-CoA dehydratase</fullName>
    </submittedName>
</protein>
<evidence type="ECO:0000256" key="1">
    <source>
        <dbReference type="SAM" id="Phobius"/>
    </source>
</evidence>
<dbReference type="PANTHER" id="PTHR32329">
    <property type="entry name" value="BIFUNCTIONAL PROTEIN [INCLUDES 2-HYDROXYACYL-COA DEHYDRATASE (N-TER) AND ITS ACTIVATOR DOMAIN (C_TERM)-RELATED"/>
    <property type="match status" value="1"/>
</dbReference>
<dbReference type="EMBL" id="CP014672">
    <property type="protein sequence ID" value="ANW98511.1"/>
    <property type="molecule type" value="Genomic_DNA"/>
</dbReference>
<reference evidence="2 3" key="1">
    <citation type="submission" date="2016-02" db="EMBL/GenBank/DDBJ databases">
        <title>Comparison of Clostridium stercorarium subspecies using comparative genomics and transcriptomics.</title>
        <authorList>
            <person name="Schellenberg J."/>
            <person name="Thallinger G."/>
            <person name="Levin D.B."/>
            <person name="Zhang X."/>
            <person name="Alvare G."/>
            <person name="Fristensky B."/>
            <person name="Sparling R."/>
        </authorList>
    </citation>
    <scope>NUCLEOTIDE SEQUENCE [LARGE SCALE GENOMIC DNA]</scope>
    <source>
        <strain evidence="2 3">DSM 2910</strain>
    </source>
</reference>
<gene>
    <name evidence="2" type="ORF">CSTERTH_05390</name>
</gene>
<evidence type="ECO:0000313" key="3">
    <source>
        <dbReference type="Proteomes" id="UP000092971"/>
    </source>
</evidence>
<dbReference type="PANTHER" id="PTHR32329:SF4">
    <property type="entry name" value="ACTIVATOR OF 2-HYDROXYACYL-COA DEHYDRATASE"/>
    <property type="match status" value="1"/>
</dbReference>
<keyword evidence="1" id="KW-0812">Transmembrane</keyword>
<dbReference type="InterPro" id="IPR051805">
    <property type="entry name" value="Dehydratase_Activator_Redct"/>
</dbReference>